<organism evidence="3 4">
    <name type="scientific">Cylicocyclus nassatus</name>
    <name type="common">Nematode worm</name>
    <dbReference type="NCBI Taxonomy" id="53992"/>
    <lineage>
        <taxon>Eukaryota</taxon>
        <taxon>Metazoa</taxon>
        <taxon>Ecdysozoa</taxon>
        <taxon>Nematoda</taxon>
        <taxon>Chromadorea</taxon>
        <taxon>Rhabditida</taxon>
        <taxon>Rhabditina</taxon>
        <taxon>Rhabditomorpha</taxon>
        <taxon>Strongyloidea</taxon>
        <taxon>Strongylidae</taxon>
        <taxon>Cylicocyclus</taxon>
    </lineage>
</organism>
<accession>A0AA36M043</accession>
<dbReference type="EMBL" id="CATQJL010000112">
    <property type="protein sequence ID" value="CAJ0594798.1"/>
    <property type="molecule type" value="Genomic_DNA"/>
</dbReference>
<comment type="caution">
    <text evidence="3">The sequence shown here is derived from an EMBL/GenBank/DDBJ whole genome shotgun (WGS) entry which is preliminary data.</text>
</comment>
<keyword evidence="2" id="KW-0472">Membrane</keyword>
<dbReference type="Proteomes" id="UP001176961">
    <property type="component" value="Unassembled WGS sequence"/>
</dbReference>
<feature type="compositionally biased region" description="Basic residues" evidence="1">
    <location>
        <begin position="93"/>
        <end position="103"/>
    </location>
</feature>
<evidence type="ECO:0000256" key="1">
    <source>
        <dbReference type="SAM" id="MobiDB-lite"/>
    </source>
</evidence>
<protein>
    <submittedName>
        <fullName evidence="3">Uncharacterized protein</fullName>
    </submittedName>
</protein>
<reference evidence="3" key="1">
    <citation type="submission" date="2023-07" db="EMBL/GenBank/DDBJ databases">
        <authorList>
            <consortium name="CYATHOMIX"/>
        </authorList>
    </citation>
    <scope>NUCLEOTIDE SEQUENCE</scope>
    <source>
        <strain evidence="3">N/A</strain>
    </source>
</reference>
<proteinExistence type="predicted"/>
<evidence type="ECO:0000256" key="2">
    <source>
        <dbReference type="SAM" id="Phobius"/>
    </source>
</evidence>
<sequence>MQNLPLSERLIYCTILKAGKIHNFLLETISKLCRLLFLLLCVLVFIEAAKKPNKKPRGKKAGGKKPARKKPARTTTSAPETDADEDGIYLKPPNKRNKPKRKP</sequence>
<name>A0AA36M043_CYLNA</name>
<keyword evidence="2" id="KW-0812">Transmembrane</keyword>
<keyword evidence="2" id="KW-1133">Transmembrane helix</keyword>
<feature type="transmembrane region" description="Helical" evidence="2">
    <location>
        <begin position="29"/>
        <end position="49"/>
    </location>
</feature>
<feature type="region of interest" description="Disordered" evidence="1">
    <location>
        <begin position="52"/>
        <end position="103"/>
    </location>
</feature>
<keyword evidence="4" id="KW-1185">Reference proteome</keyword>
<evidence type="ECO:0000313" key="3">
    <source>
        <dbReference type="EMBL" id="CAJ0594798.1"/>
    </source>
</evidence>
<gene>
    <name evidence="3" type="ORF">CYNAS_LOCUS6781</name>
</gene>
<evidence type="ECO:0000313" key="4">
    <source>
        <dbReference type="Proteomes" id="UP001176961"/>
    </source>
</evidence>
<feature type="compositionally biased region" description="Basic residues" evidence="1">
    <location>
        <begin position="52"/>
        <end position="72"/>
    </location>
</feature>
<dbReference type="AlphaFoldDB" id="A0AA36M043"/>